<dbReference type="GO" id="GO:0003755">
    <property type="term" value="F:peptidyl-prolyl cis-trans isomerase activity"/>
    <property type="evidence" value="ECO:0007669"/>
    <property type="project" value="UniProtKB-KW"/>
</dbReference>
<comment type="subcellular location">
    <subcellularLocation>
        <location evidence="2">Cytoplasm</location>
    </subcellularLocation>
</comment>
<comment type="caution">
    <text evidence="15">The sequence shown here is derived from an EMBL/GenBank/DDBJ whole genome shotgun (WGS) entry which is preliminary data.</text>
</comment>
<dbReference type="GO" id="GO:0006457">
    <property type="term" value="P:protein folding"/>
    <property type="evidence" value="ECO:0007669"/>
    <property type="project" value="InterPro"/>
</dbReference>
<dbReference type="Gene3D" id="3.10.50.40">
    <property type="match status" value="1"/>
</dbReference>
<feature type="domain" description="Trigger factor ribosome-binding bacterial" evidence="13">
    <location>
        <begin position="23"/>
        <end position="159"/>
    </location>
</feature>
<evidence type="ECO:0000256" key="12">
    <source>
        <dbReference type="SAM" id="MobiDB-lite"/>
    </source>
</evidence>
<accession>A0A930UHY1</accession>
<evidence type="ECO:0000256" key="7">
    <source>
        <dbReference type="ARBA" id="ARBA00023110"/>
    </source>
</evidence>
<dbReference type="InterPro" id="IPR046357">
    <property type="entry name" value="PPIase_dom_sf"/>
</dbReference>
<dbReference type="InterPro" id="IPR036611">
    <property type="entry name" value="Trigger_fac_ribosome-bd_sf"/>
</dbReference>
<dbReference type="AlphaFoldDB" id="A0A930UHY1"/>
<dbReference type="InterPro" id="IPR008881">
    <property type="entry name" value="Trigger_fac_ribosome-bd_bac"/>
</dbReference>
<keyword evidence="16" id="KW-1185">Reference proteome</keyword>
<evidence type="ECO:0000259" key="14">
    <source>
        <dbReference type="Pfam" id="PF05698"/>
    </source>
</evidence>
<evidence type="ECO:0000259" key="13">
    <source>
        <dbReference type="Pfam" id="PF05697"/>
    </source>
</evidence>
<dbReference type="InterPro" id="IPR037041">
    <property type="entry name" value="Trigger_fac_C_sf"/>
</dbReference>
<dbReference type="Proteomes" id="UP000604381">
    <property type="component" value="Unassembled WGS sequence"/>
</dbReference>
<dbReference type="NCBIfam" id="TIGR00115">
    <property type="entry name" value="tig"/>
    <property type="match status" value="1"/>
</dbReference>
<dbReference type="GO" id="GO:0051301">
    <property type="term" value="P:cell division"/>
    <property type="evidence" value="ECO:0007669"/>
    <property type="project" value="UniProtKB-KW"/>
</dbReference>
<feature type="domain" description="Trigger factor C-terminal" evidence="14">
    <location>
        <begin position="259"/>
        <end position="411"/>
    </location>
</feature>
<evidence type="ECO:0000256" key="1">
    <source>
        <dbReference type="ARBA" id="ARBA00000971"/>
    </source>
</evidence>
<dbReference type="SUPFAM" id="SSF102735">
    <property type="entry name" value="Trigger factor ribosome-binding domain"/>
    <property type="match status" value="1"/>
</dbReference>
<keyword evidence="8" id="KW-0143">Chaperone</keyword>
<keyword evidence="10" id="KW-0131">Cell cycle</keyword>
<comment type="catalytic activity">
    <reaction evidence="1">
        <text>[protein]-peptidylproline (omega=180) = [protein]-peptidylproline (omega=0)</text>
        <dbReference type="Rhea" id="RHEA:16237"/>
        <dbReference type="Rhea" id="RHEA-COMP:10747"/>
        <dbReference type="Rhea" id="RHEA-COMP:10748"/>
        <dbReference type="ChEBI" id="CHEBI:83833"/>
        <dbReference type="ChEBI" id="CHEBI:83834"/>
        <dbReference type="EC" id="5.2.1.8"/>
    </reaction>
</comment>
<keyword evidence="6" id="KW-0132">Cell division</keyword>
<sequence length="458" mass="50571">MNTTTSAAAAPPARVVSMADGEQPLERRVVVEASAAPAKAEAEKALLRLARERRTPGFRKNSRVVPPVVRQRWGSDEINKALYRLCYPAVVTKIQEEGLRCFPTVRMIAVKDDKPEAYEVTMSFDVHPDVPEPDLEGVRLRKPVPEIDDATVAMVIDRIRRQRAKWNPVERPAAAGDRVAYARAGTEERRQLVIGDARVPPQLSQAFTGRQPPEECVIKVKNGAGPAEEMRFVLHGVEEPELPPLDLDFARGVFAEIGSVDAFRAQIKEEIERQAADMARGIAASRAAFALDRATAEFELPGMLLEQHSREQIAEIDREASQAGTSRAALGIKDEEVRARLRQQMRAGMLTGAYAMRHEIRATEDEIAAQALRQAQQNSDPERFLEEFRASERLQGQAADAVVRAKVADHLCAAVDAEEVRMPLDELEAIIQQGDPETRGLAQPPAEPDKPDEEGKAA</sequence>
<evidence type="ECO:0000313" key="16">
    <source>
        <dbReference type="Proteomes" id="UP000604381"/>
    </source>
</evidence>
<evidence type="ECO:0000313" key="15">
    <source>
        <dbReference type="EMBL" id="MBF2735227.1"/>
    </source>
</evidence>
<feature type="region of interest" description="Disordered" evidence="12">
    <location>
        <begin position="427"/>
        <end position="458"/>
    </location>
</feature>
<keyword evidence="9 15" id="KW-0413">Isomerase</keyword>
<gene>
    <name evidence="15" type="primary">tig</name>
    <name evidence="15" type="ORF">ISN26_03965</name>
</gene>
<dbReference type="GO" id="GO:0015031">
    <property type="term" value="P:protein transport"/>
    <property type="evidence" value="ECO:0007669"/>
    <property type="project" value="InterPro"/>
</dbReference>
<dbReference type="Pfam" id="PF05698">
    <property type="entry name" value="Trigger_C"/>
    <property type="match status" value="1"/>
</dbReference>
<comment type="similarity">
    <text evidence="3">Belongs to the FKBP-type PPIase family. Tig subfamily.</text>
</comment>
<protein>
    <recommendedName>
        <fullName evidence="5">Trigger factor</fullName>
        <ecNumber evidence="4">5.2.1.8</ecNumber>
    </recommendedName>
    <alternativeName>
        <fullName evidence="11">PPIase</fullName>
    </alternativeName>
</protein>
<evidence type="ECO:0000256" key="4">
    <source>
        <dbReference type="ARBA" id="ARBA00013194"/>
    </source>
</evidence>
<evidence type="ECO:0000256" key="5">
    <source>
        <dbReference type="ARBA" id="ARBA00016902"/>
    </source>
</evidence>
<proteinExistence type="inferred from homology"/>
<evidence type="ECO:0000256" key="6">
    <source>
        <dbReference type="ARBA" id="ARBA00022618"/>
    </source>
</evidence>
<keyword evidence="7" id="KW-0697">Rotamase</keyword>
<dbReference type="SUPFAM" id="SSF54534">
    <property type="entry name" value="FKBP-like"/>
    <property type="match status" value="1"/>
</dbReference>
<dbReference type="PIRSF" id="PIRSF003095">
    <property type="entry name" value="Trigger_factor"/>
    <property type="match status" value="1"/>
</dbReference>
<dbReference type="InterPro" id="IPR005215">
    <property type="entry name" value="Trig_fac"/>
</dbReference>
<dbReference type="Pfam" id="PF05697">
    <property type="entry name" value="Trigger_N"/>
    <property type="match status" value="1"/>
</dbReference>
<dbReference type="InterPro" id="IPR027304">
    <property type="entry name" value="Trigger_fact/SurA_dom_sf"/>
</dbReference>
<evidence type="ECO:0000256" key="8">
    <source>
        <dbReference type="ARBA" id="ARBA00023186"/>
    </source>
</evidence>
<evidence type="ECO:0000256" key="10">
    <source>
        <dbReference type="ARBA" id="ARBA00023306"/>
    </source>
</evidence>
<evidence type="ECO:0000256" key="11">
    <source>
        <dbReference type="ARBA" id="ARBA00029986"/>
    </source>
</evidence>
<dbReference type="InterPro" id="IPR008880">
    <property type="entry name" value="Trigger_fac_C"/>
</dbReference>
<feature type="compositionally biased region" description="Basic and acidic residues" evidence="12">
    <location>
        <begin position="447"/>
        <end position="458"/>
    </location>
</feature>
<dbReference type="Gene3D" id="3.30.70.1050">
    <property type="entry name" value="Trigger factor ribosome-binding domain"/>
    <property type="match status" value="1"/>
</dbReference>
<organism evidence="15 16">
    <name type="scientific">Candidatus Amphirhobacter heronislandensis</name>
    <dbReference type="NCBI Taxonomy" id="1732024"/>
    <lineage>
        <taxon>Bacteria</taxon>
        <taxon>Pseudomonadati</taxon>
        <taxon>Pseudomonadota</taxon>
        <taxon>Gammaproteobacteria</taxon>
        <taxon>Candidatus Tethybacterales</taxon>
        <taxon>Candidatus Tethybacteraceae</taxon>
        <taxon>Candidatus Amphirhobacter</taxon>
    </lineage>
</organism>
<reference evidence="15" key="1">
    <citation type="submission" date="2020-10" db="EMBL/GenBank/DDBJ databases">
        <title>An improved Amphimedon queenslandica hologenome assembly reveals how three proteobacterial symbionts can extend the metabolic phenotypic of their marine sponge host.</title>
        <authorList>
            <person name="Degnan B."/>
            <person name="Degnan S."/>
            <person name="Xiang X."/>
        </authorList>
    </citation>
    <scope>NUCLEOTIDE SEQUENCE</scope>
    <source>
        <strain evidence="15">AqS2</strain>
    </source>
</reference>
<dbReference type="EMBL" id="JADHEI010000033">
    <property type="protein sequence ID" value="MBF2735227.1"/>
    <property type="molecule type" value="Genomic_DNA"/>
</dbReference>
<evidence type="ECO:0000256" key="9">
    <source>
        <dbReference type="ARBA" id="ARBA00023235"/>
    </source>
</evidence>
<dbReference type="Gene3D" id="1.10.3120.10">
    <property type="entry name" value="Trigger factor, C-terminal domain"/>
    <property type="match status" value="1"/>
</dbReference>
<dbReference type="SUPFAM" id="SSF109998">
    <property type="entry name" value="Triger factor/SurA peptide-binding domain-like"/>
    <property type="match status" value="1"/>
</dbReference>
<evidence type="ECO:0000256" key="2">
    <source>
        <dbReference type="ARBA" id="ARBA00004496"/>
    </source>
</evidence>
<name>A0A930UHY1_9GAMM</name>
<evidence type="ECO:0000256" key="3">
    <source>
        <dbReference type="ARBA" id="ARBA00005464"/>
    </source>
</evidence>
<dbReference type="EC" id="5.2.1.8" evidence="4"/>
<dbReference type="GO" id="GO:0005737">
    <property type="term" value="C:cytoplasm"/>
    <property type="evidence" value="ECO:0007669"/>
    <property type="project" value="UniProtKB-SubCell"/>
</dbReference>